<keyword evidence="2" id="KW-0805">Transcription regulation</keyword>
<dbReference type="PANTHER" id="PTHR30537">
    <property type="entry name" value="HTH-TYPE TRANSCRIPTIONAL REGULATOR"/>
    <property type="match status" value="1"/>
</dbReference>
<gene>
    <name evidence="6" type="primary">yofA_3</name>
    <name evidence="6" type="ORF">ENSA7_72340</name>
</gene>
<keyword evidence="4" id="KW-0804">Transcription</keyword>
<dbReference type="InterPro" id="IPR005119">
    <property type="entry name" value="LysR_subst-bd"/>
</dbReference>
<evidence type="ECO:0000313" key="7">
    <source>
        <dbReference type="Proteomes" id="UP000238823"/>
    </source>
</evidence>
<feature type="domain" description="HTH lysR-type" evidence="5">
    <location>
        <begin position="1"/>
        <end position="58"/>
    </location>
</feature>
<protein>
    <submittedName>
        <fullName evidence="6">HTH-type transcriptional regulator YofA</fullName>
    </submittedName>
</protein>
<dbReference type="InterPro" id="IPR058163">
    <property type="entry name" value="LysR-type_TF_proteobact-type"/>
</dbReference>
<comment type="caution">
    <text evidence="6">The sequence shown here is derived from an EMBL/GenBank/DDBJ whole genome shotgun (WGS) entry which is preliminary data.</text>
</comment>
<dbReference type="OrthoDB" id="5338251at2"/>
<dbReference type="Gene3D" id="1.10.10.10">
    <property type="entry name" value="Winged helix-like DNA-binding domain superfamily/Winged helix DNA-binding domain"/>
    <property type="match status" value="1"/>
</dbReference>
<dbReference type="Pfam" id="PF00126">
    <property type="entry name" value="HTH_1"/>
    <property type="match status" value="1"/>
</dbReference>
<evidence type="ECO:0000256" key="2">
    <source>
        <dbReference type="ARBA" id="ARBA00023015"/>
    </source>
</evidence>
<comment type="similarity">
    <text evidence="1">Belongs to the LysR transcriptional regulatory family.</text>
</comment>
<dbReference type="EMBL" id="PVNL01000135">
    <property type="protein sequence ID" value="PRP96419.1"/>
    <property type="molecule type" value="Genomic_DNA"/>
</dbReference>
<dbReference type="GO" id="GO:0043565">
    <property type="term" value="F:sequence-specific DNA binding"/>
    <property type="evidence" value="ECO:0007669"/>
    <property type="project" value="TreeGrafter"/>
</dbReference>
<dbReference type="InterPro" id="IPR036390">
    <property type="entry name" value="WH_DNA-bd_sf"/>
</dbReference>
<keyword evidence="3" id="KW-0238">DNA-binding</keyword>
<dbReference type="AlphaFoldDB" id="A0A2S9XU61"/>
<name>A0A2S9XU61_9BACT</name>
<dbReference type="SUPFAM" id="SSF46785">
    <property type="entry name" value="Winged helix' DNA-binding domain"/>
    <property type="match status" value="1"/>
</dbReference>
<dbReference type="GO" id="GO:0003700">
    <property type="term" value="F:DNA-binding transcription factor activity"/>
    <property type="evidence" value="ECO:0007669"/>
    <property type="project" value="InterPro"/>
</dbReference>
<evidence type="ECO:0000256" key="1">
    <source>
        <dbReference type="ARBA" id="ARBA00009437"/>
    </source>
</evidence>
<organism evidence="6 7">
    <name type="scientific">Enhygromyxa salina</name>
    <dbReference type="NCBI Taxonomy" id="215803"/>
    <lineage>
        <taxon>Bacteria</taxon>
        <taxon>Pseudomonadati</taxon>
        <taxon>Myxococcota</taxon>
        <taxon>Polyangia</taxon>
        <taxon>Nannocystales</taxon>
        <taxon>Nannocystaceae</taxon>
        <taxon>Enhygromyxa</taxon>
    </lineage>
</organism>
<accession>A0A2S9XU61</accession>
<evidence type="ECO:0000259" key="5">
    <source>
        <dbReference type="PROSITE" id="PS50931"/>
    </source>
</evidence>
<dbReference type="PANTHER" id="PTHR30537:SF3">
    <property type="entry name" value="TRANSCRIPTIONAL REGULATORY PROTEIN"/>
    <property type="match status" value="1"/>
</dbReference>
<dbReference type="Pfam" id="PF03466">
    <property type="entry name" value="LysR_substrate"/>
    <property type="match status" value="1"/>
</dbReference>
<evidence type="ECO:0000256" key="4">
    <source>
        <dbReference type="ARBA" id="ARBA00023163"/>
    </source>
</evidence>
<evidence type="ECO:0000256" key="3">
    <source>
        <dbReference type="ARBA" id="ARBA00023125"/>
    </source>
</evidence>
<dbReference type="PROSITE" id="PS50931">
    <property type="entry name" value="HTH_LYSR"/>
    <property type="match status" value="1"/>
</dbReference>
<dbReference type="InterPro" id="IPR000847">
    <property type="entry name" value="LysR_HTH_N"/>
</dbReference>
<reference evidence="6 7" key="1">
    <citation type="submission" date="2018-03" db="EMBL/GenBank/DDBJ databases">
        <title>Draft Genome Sequences of the Obligatory Marine Myxobacteria Enhygromyxa salina SWB007.</title>
        <authorList>
            <person name="Poehlein A."/>
            <person name="Moghaddam J.A."/>
            <person name="Harms H."/>
            <person name="Alanjari M."/>
            <person name="Koenig G.M."/>
            <person name="Daniel R."/>
            <person name="Schaeberle T.F."/>
        </authorList>
    </citation>
    <scope>NUCLEOTIDE SEQUENCE [LARGE SCALE GENOMIC DNA]</scope>
    <source>
        <strain evidence="6 7">SWB007</strain>
    </source>
</reference>
<dbReference type="InterPro" id="IPR036388">
    <property type="entry name" value="WH-like_DNA-bd_sf"/>
</dbReference>
<dbReference type="SUPFAM" id="SSF53850">
    <property type="entry name" value="Periplasmic binding protein-like II"/>
    <property type="match status" value="1"/>
</dbReference>
<dbReference type="GO" id="GO:0006351">
    <property type="term" value="P:DNA-templated transcription"/>
    <property type="evidence" value="ECO:0007669"/>
    <property type="project" value="TreeGrafter"/>
</dbReference>
<dbReference type="Proteomes" id="UP000238823">
    <property type="component" value="Unassembled WGS sequence"/>
</dbReference>
<sequence>MNWDDLRYVLAISRDQTLSGAAERLGVTHTTAGRRLRAIEEALGVRLFDRTPEGFMPTAAGQDIAEVAERLEGEVLALEGRVLGRDAQLRGKLRVATMDMLFRRYHGAFSSFMTRYPSVELTVVCSDNEVSLTRREADVVLRMTNTPPEYLVGRKVGRVEFAVFASTELYERMGPDATYADYPWIHWDERLNMRWLDAWLADNAPNARVAMRIDFQPLLLRQAIAAGIGVHFLACFEGDDDPGLTRVGPVQSDYSRDLWLLTLPDLRNTNRIRAFMDHIAERLCT</sequence>
<proteinExistence type="inferred from homology"/>
<dbReference type="Gene3D" id="3.40.190.290">
    <property type="match status" value="1"/>
</dbReference>
<evidence type="ECO:0000313" key="6">
    <source>
        <dbReference type="EMBL" id="PRP96419.1"/>
    </source>
</evidence>
<dbReference type="RefSeq" id="WP_106094011.1">
    <property type="nucleotide sequence ID" value="NZ_PVNL01000135.1"/>
</dbReference>